<feature type="binding site" evidence="10">
    <location>
        <begin position="510"/>
        <end position="513"/>
    </location>
    <ligand>
        <name>FAD</name>
        <dbReference type="ChEBI" id="CHEBI:57692"/>
    </ligand>
</feature>
<dbReference type="PRINTS" id="PR00371">
    <property type="entry name" value="FPNCR"/>
</dbReference>
<dbReference type="Gene3D" id="2.40.30.10">
    <property type="entry name" value="Translation factors"/>
    <property type="match status" value="1"/>
</dbReference>
<dbReference type="InterPro" id="IPR023173">
    <property type="entry name" value="NADPH_Cyt_P450_Rdtase_alpha"/>
</dbReference>
<evidence type="ECO:0000256" key="10">
    <source>
        <dbReference type="HAMAP-Rule" id="MF_03212"/>
    </source>
</evidence>
<comment type="similarity">
    <text evidence="10">Belongs to the NADPH--cytochrome P450 reductase family.</text>
</comment>
<dbReference type="FunFam" id="3.40.50.80:FF:000001">
    <property type="entry name" value="NADPH--cytochrome P450 reductase 1"/>
    <property type="match status" value="1"/>
</dbReference>
<evidence type="ECO:0000256" key="1">
    <source>
        <dbReference type="ARBA" id="ARBA00022630"/>
    </source>
</evidence>
<proteinExistence type="inferred from homology"/>
<evidence type="ECO:0000256" key="9">
    <source>
        <dbReference type="ARBA" id="ARBA00023136"/>
    </source>
</evidence>
<dbReference type="InterPro" id="IPR008254">
    <property type="entry name" value="Flavodoxin/NO_synth"/>
</dbReference>
<evidence type="ECO:0000256" key="8">
    <source>
        <dbReference type="ARBA" id="ARBA00023002"/>
    </source>
</evidence>
<comment type="cofactor">
    <cofactor evidence="10">
        <name>FMN</name>
        <dbReference type="ChEBI" id="CHEBI:58210"/>
    </cofactor>
    <text evidence="10">Binds 1 FMN per monomer.</text>
</comment>
<dbReference type="SUPFAM" id="SSF52343">
    <property type="entry name" value="Ferredoxin reductase-like, C-terminal NADP-linked domain"/>
    <property type="match status" value="1"/>
</dbReference>
<dbReference type="InterPro" id="IPR001094">
    <property type="entry name" value="Flavdoxin-like"/>
</dbReference>
<keyword evidence="2 10" id="KW-0288">FMN</keyword>
<dbReference type="GO" id="GO:0009725">
    <property type="term" value="P:response to hormone"/>
    <property type="evidence" value="ECO:0007669"/>
    <property type="project" value="TreeGrafter"/>
</dbReference>
<reference evidence="13 14" key="1">
    <citation type="submission" date="2021-04" db="EMBL/GenBank/DDBJ databases">
        <authorList>
            <person name="De Guttry C."/>
            <person name="Zahm M."/>
            <person name="Klopp C."/>
            <person name="Cabau C."/>
            <person name="Louis A."/>
            <person name="Berthelot C."/>
            <person name="Parey E."/>
            <person name="Roest Crollius H."/>
            <person name="Montfort J."/>
            <person name="Robinson-Rechavi M."/>
            <person name="Bucao C."/>
            <person name="Bouchez O."/>
            <person name="Gislard M."/>
            <person name="Lluch J."/>
            <person name="Milhes M."/>
            <person name="Lampietro C."/>
            <person name="Lopez Roques C."/>
            <person name="Donnadieu C."/>
            <person name="Braasch I."/>
            <person name="Desvignes T."/>
            <person name="Postlethwait J."/>
            <person name="Bobe J."/>
            <person name="Wedekind C."/>
            <person name="Guiguen Y."/>
        </authorList>
    </citation>
    <scope>NUCLEOTIDE SEQUENCE [LARGE SCALE GENOMIC DNA]</scope>
    <source>
        <strain evidence="13">Cs_M1</strain>
        <tissue evidence="13">Blood</tissue>
    </source>
</reference>
<comment type="caution">
    <text evidence="10">Lacks conserved residue(s) required for the propagation of feature annotation.</text>
</comment>
<feature type="binding site" evidence="10">
    <location>
        <begin position="544"/>
        <end position="547"/>
    </location>
    <ligand>
        <name>FAD</name>
        <dbReference type="ChEBI" id="CHEBI:57692"/>
    </ligand>
</feature>
<feature type="binding site" evidence="10">
    <location>
        <position position="591"/>
    </location>
    <ligand>
        <name>NADP(+)</name>
        <dbReference type="ChEBI" id="CHEBI:58349"/>
    </ligand>
</feature>
<dbReference type="InterPro" id="IPR001709">
    <property type="entry name" value="Flavoprot_Pyr_Nucl_cyt_Rdtase"/>
</dbReference>
<feature type="binding site" evidence="10">
    <location>
        <position position="354"/>
    </location>
    <ligand>
        <name>NADP(+)</name>
        <dbReference type="ChEBI" id="CHEBI:58349"/>
    </ligand>
</feature>
<evidence type="ECO:0000256" key="4">
    <source>
        <dbReference type="ARBA" id="ARBA00022824"/>
    </source>
</evidence>
<sequence>MAQLPECRKWQVFMCGCSYLVLFMGNFSTTLVRSSLKVLSLPWLQPVLTCQTASGPMEEERVAPEGPDMAPLEEESLFSNLDIFLFSLIVGLLIYWFLSRKKTEEAIPEFKRLTPVVTPQRETSFIEKMKKTNRNVVVFYGSQTGTAEEFCGRLAKDAQRYGMRGMSADPEEYDMSELPRLAEIDNSLAVFCMATYGEGDPTDNAQDFYDWMQETDEDLNGVNFAVFGLGNKTYEHFNAMGKYTDKRLEELGGKRIYDLGMGDDDGNLEEDFVSWKEQFWPAVCEHFGVEATGDDTSIRQYELVVPTDINMNKVYTGEMGRLKSFETQKPPFDAKNPYLATVAVNRQLNQAGDRHLMHLELDISGSKIRYDSGDHVAVYPVNDVSIVNRIGQILDADLDTVISLNNLDEESNKKHPFPCPTTYRTALTHYLDITNPPRTNVLFELAQYATDPKDQDTLRKMSSASPEGKGLYQSWVLDAQRNILAVLEDMPSLHPHIDHLCELLPRLQARYYSIASSGKVYPTMVSICAVVVEFQTSTGRSFKGVATNWLKNKVVETDNGHKATVPMYVRKSQFRLPFKASNPVVMIGPGTGIAPFMGFLQERGWMKEQGKDVGETILYFGCRHRNEDFLYQQELEEFEKAGVLTQLNVAFSRDQEGKVYVQHLLKKNKEHLWKLIHTDNAHIYICGDARNMARDVQNTFYDIAEEVGVLTHTQAVAYIKKLMTKGRYSQDVWS</sequence>
<accession>A0AAN8R2R1</accession>
<feature type="binding site" evidence="10">
    <location>
        <begin position="658"/>
        <end position="662"/>
    </location>
    <ligand>
        <name>NADP(+)</name>
        <dbReference type="ChEBI" id="CHEBI:58349"/>
    </ligand>
</feature>
<dbReference type="PROSITE" id="PS50902">
    <property type="entry name" value="FLAVODOXIN_LIKE"/>
    <property type="match status" value="1"/>
</dbReference>
<organism evidence="13 14">
    <name type="scientific">Coregonus suidteri</name>
    <dbReference type="NCBI Taxonomy" id="861788"/>
    <lineage>
        <taxon>Eukaryota</taxon>
        <taxon>Metazoa</taxon>
        <taxon>Chordata</taxon>
        <taxon>Craniata</taxon>
        <taxon>Vertebrata</taxon>
        <taxon>Euteleostomi</taxon>
        <taxon>Actinopterygii</taxon>
        <taxon>Neopterygii</taxon>
        <taxon>Teleostei</taxon>
        <taxon>Protacanthopterygii</taxon>
        <taxon>Salmoniformes</taxon>
        <taxon>Salmonidae</taxon>
        <taxon>Coregoninae</taxon>
        <taxon>Coregonus</taxon>
    </lineage>
</organism>
<keyword evidence="8 10" id="KW-0560">Oxidoreductase</keyword>
<keyword evidence="9 10" id="KW-0472">Membrane</keyword>
<evidence type="ECO:0000313" key="13">
    <source>
        <dbReference type="EMBL" id="KAK6322506.1"/>
    </source>
</evidence>
<dbReference type="AlphaFoldDB" id="A0AAN8R2R1"/>
<evidence type="ECO:0000256" key="6">
    <source>
        <dbReference type="ARBA" id="ARBA00022857"/>
    </source>
</evidence>
<dbReference type="Proteomes" id="UP001356427">
    <property type="component" value="Unassembled WGS sequence"/>
</dbReference>
<comment type="subcellular location">
    <subcellularLocation>
        <location evidence="10">Endoplasmic reticulum membrane</location>
        <topology evidence="10">Single-pass membrane protein</topology>
        <orientation evidence="10">Cytoplasmic side</orientation>
    </subcellularLocation>
</comment>
<dbReference type="Gene3D" id="1.20.990.10">
    <property type="entry name" value="NADPH-cytochrome p450 Reductase, Chain A, domain 3"/>
    <property type="match status" value="1"/>
</dbReference>
<feature type="transmembrane region" description="Helical" evidence="10">
    <location>
        <begin position="77"/>
        <end position="98"/>
    </location>
</feature>
<dbReference type="HAMAP" id="MF_03212">
    <property type="entry name" value="NCPR"/>
    <property type="match status" value="1"/>
</dbReference>
<dbReference type="InterPro" id="IPR003097">
    <property type="entry name" value="CysJ-like_FAD-binding"/>
</dbReference>
<feature type="binding site" evidence="10">
    <location>
        <begin position="229"/>
        <end position="238"/>
    </location>
    <ligand>
        <name>FMN</name>
        <dbReference type="ChEBI" id="CHEBI:58210"/>
    </ligand>
</feature>
<dbReference type="GO" id="GO:0005789">
    <property type="term" value="C:endoplasmic reticulum membrane"/>
    <property type="evidence" value="ECO:0007669"/>
    <property type="project" value="UniProtKB-SubCell"/>
</dbReference>
<dbReference type="PRINTS" id="PR00369">
    <property type="entry name" value="FLAVODOXIN"/>
</dbReference>
<dbReference type="Pfam" id="PF00258">
    <property type="entry name" value="Flavodoxin_1"/>
    <property type="match status" value="1"/>
</dbReference>
<keyword evidence="1 10" id="KW-0285">Flavoprotein</keyword>
<dbReference type="InterPro" id="IPR001433">
    <property type="entry name" value="OxRdtase_FAD/NAD-bd"/>
</dbReference>
<dbReference type="InterPro" id="IPR023208">
    <property type="entry name" value="P450R"/>
</dbReference>
<comment type="function">
    <text evidence="10">This enzyme is required for electron transfer from NADP to cytochrome P450 in microsomes. It can also provide electron transfer to heme oxygenase and cytochrome B5.</text>
</comment>
<dbReference type="GO" id="GO:0003958">
    <property type="term" value="F:NADPH-hemoprotein reductase activity"/>
    <property type="evidence" value="ECO:0007669"/>
    <property type="project" value="UniProtKB-UniRule"/>
</dbReference>
<keyword evidence="4 10" id="KW-0256">Endoplasmic reticulum</keyword>
<dbReference type="EMBL" id="JAGTTL010000005">
    <property type="protein sequence ID" value="KAK6322506.1"/>
    <property type="molecule type" value="Genomic_DNA"/>
</dbReference>
<evidence type="ECO:0000259" key="12">
    <source>
        <dbReference type="PROSITE" id="PS51384"/>
    </source>
</evidence>
<evidence type="ECO:0000256" key="2">
    <source>
        <dbReference type="ARBA" id="ARBA00022643"/>
    </source>
</evidence>
<dbReference type="InterPro" id="IPR039261">
    <property type="entry name" value="FNR_nucleotide-bd"/>
</dbReference>
<feature type="domain" description="Flavodoxin-like" evidence="11">
    <location>
        <begin position="136"/>
        <end position="280"/>
    </location>
</feature>
<dbReference type="SUPFAM" id="SSF63380">
    <property type="entry name" value="Riboflavin synthase domain-like"/>
    <property type="match status" value="1"/>
</dbReference>
<dbReference type="PIRSF" id="PIRSF000208">
    <property type="entry name" value="P450R"/>
    <property type="match status" value="1"/>
</dbReference>
<dbReference type="Pfam" id="PF00175">
    <property type="entry name" value="NAD_binding_1"/>
    <property type="match status" value="1"/>
</dbReference>
<dbReference type="InterPro" id="IPR017938">
    <property type="entry name" value="Riboflavin_synthase-like_b-brl"/>
</dbReference>
<feature type="transmembrane region" description="Helical" evidence="10">
    <location>
        <begin position="12"/>
        <end position="32"/>
    </location>
</feature>
<feature type="domain" description="FAD-binding FR-type" evidence="12">
    <location>
        <begin position="335"/>
        <end position="577"/>
    </location>
</feature>
<dbReference type="Gene3D" id="3.40.50.360">
    <property type="match status" value="1"/>
</dbReference>
<dbReference type="InterPro" id="IPR017927">
    <property type="entry name" value="FAD-bd_FR_type"/>
</dbReference>
<keyword evidence="6 10" id="KW-0521">NADP</keyword>
<dbReference type="InterPro" id="IPR029039">
    <property type="entry name" value="Flavoprotein-like_sf"/>
</dbReference>
<evidence type="ECO:0000313" key="14">
    <source>
        <dbReference type="Proteomes" id="UP001356427"/>
    </source>
</evidence>
<dbReference type="Gene3D" id="3.40.50.80">
    <property type="entry name" value="Nucleotide-binding domain of ferredoxin-NADP reductase (FNR) module"/>
    <property type="match status" value="1"/>
</dbReference>
<evidence type="ECO:0000256" key="7">
    <source>
        <dbReference type="ARBA" id="ARBA00022989"/>
    </source>
</evidence>
<dbReference type="GO" id="GO:0050661">
    <property type="term" value="F:NADP binding"/>
    <property type="evidence" value="ECO:0007669"/>
    <property type="project" value="UniProtKB-UniRule"/>
</dbReference>
<keyword evidence="3 10" id="KW-0812">Transmembrane</keyword>
<keyword evidence="7 10" id="KW-1133">Transmembrane helix</keyword>
<feature type="binding site" evidence="10">
    <location>
        <begin position="142"/>
        <end position="147"/>
    </location>
    <ligand>
        <name>FMN</name>
        <dbReference type="ChEBI" id="CHEBI:58210"/>
    </ligand>
</feature>
<feature type="binding site" evidence="10">
    <location>
        <position position="264"/>
    </location>
    <ligand>
        <name>FMN</name>
        <dbReference type="ChEBI" id="CHEBI:58210"/>
    </ligand>
</feature>
<dbReference type="Pfam" id="PF00667">
    <property type="entry name" value="FAD_binding_1"/>
    <property type="match status" value="1"/>
</dbReference>
<protein>
    <recommendedName>
        <fullName evidence="10">NADPH--cytochrome P450 reductase</fullName>
        <shortName evidence="10">CPR</shortName>
        <shortName evidence="10">P450R</shortName>
        <ecNumber evidence="10">1.6.2.4</ecNumber>
    </recommendedName>
</protein>
<dbReference type="CDD" id="cd06204">
    <property type="entry name" value="CYPOR"/>
    <property type="match status" value="1"/>
</dbReference>
<dbReference type="GO" id="GO:0050660">
    <property type="term" value="F:flavin adenine dinucleotide binding"/>
    <property type="evidence" value="ECO:0007669"/>
    <property type="project" value="UniProtKB-UniRule"/>
</dbReference>
<feature type="binding site" evidence="10">
    <location>
        <position position="733"/>
    </location>
    <ligand>
        <name>FAD</name>
        <dbReference type="ChEBI" id="CHEBI:57692"/>
    </ligand>
</feature>
<dbReference type="GO" id="GO:0005829">
    <property type="term" value="C:cytosol"/>
    <property type="evidence" value="ECO:0007669"/>
    <property type="project" value="TreeGrafter"/>
</dbReference>
<dbReference type="GO" id="GO:0010181">
    <property type="term" value="F:FMN binding"/>
    <property type="evidence" value="ECO:0007669"/>
    <property type="project" value="UniProtKB-UniRule"/>
</dbReference>
<comment type="cofactor">
    <cofactor evidence="10">
        <name>FAD</name>
        <dbReference type="ChEBI" id="CHEBI:57692"/>
    </cofactor>
    <text evidence="10">Binds 1 FAD per monomer.</text>
</comment>
<dbReference type="SUPFAM" id="SSF52218">
    <property type="entry name" value="Flavoproteins"/>
    <property type="match status" value="1"/>
</dbReference>
<evidence type="ECO:0000256" key="3">
    <source>
        <dbReference type="ARBA" id="ARBA00022692"/>
    </source>
</evidence>
<name>A0AAN8R2R1_9TELE</name>
<keyword evidence="14" id="KW-1185">Reference proteome</keyword>
<feature type="binding site" evidence="10">
    <location>
        <begin position="528"/>
        <end position="530"/>
    </location>
    <ligand>
        <name>FAD</name>
        <dbReference type="ChEBI" id="CHEBI:57692"/>
    </ligand>
</feature>
<keyword evidence="5 10" id="KW-0274">FAD</keyword>
<comment type="catalytic activity">
    <reaction evidence="10">
        <text>2 oxidized [cytochrome P450] + NADPH = 2 reduced [cytochrome P450] + NADP(+) + H(+)</text>
        <dbReference type="Rhea" id="RHEA:24040"/>
        <dbReference type="Rhea" id="RHEA-COMP:14627"/>
        <dbReference type="Rhea" id="RHEA-COMP:14628"/>
        <dbReference type="ChEBI" id="CHEBI:15378"/>
        <dbReference type="ChEBI" id="CHEBI:55376"/>
        <dbReference type="ChEBI" id="CHEBI:57783"/>
        <dbReference type="ChEBI" id="CHEBI:58349"/>
        <dbReference type="ChEBI" id="CHEBI:60344"/>
        <dbReference type="EC" id="1.6.2.4"/>
    </reaction>
</comment>
<gene>
    <name evidence="10" type="primary">POR</name>
    <name evidence="13" type="ORF">J4Q44_G00072980</name>
</gene>
<feature type="binding site" evidence="10">
    <location>
        <position position="695"/>
    </location>
    <ligand>
        <name>NADP(+)</name>
        <dbReference type="ChEBI" id="CHEBI:58349"/>
    </ligand>
</feature>
<comment type="similarity">
    <text evidence="10">In the N-terminal section; belongs to the flavodoxin family.</text>
</comment>
<evidence type="ECO:0000256" key="5">
    <source>
        <dbReference type="ARBA" id="ARBA00022827"/>
    </source>
</evidence>
<evidence type="ECO:0000259" key="11">
    <source>
        <dbReference type="PROSITE" id="PS50902"/>
    </source>
</evidence>
<feature type="binding site" evidence="10">
    <location>
        <begin position="194"/>
        <end position="197"/>
    </location>
    <ligand>
        <name>FMN</name>
        <dbReference type="ChEBI" id="CHEBI:58210"/>
    </ligand>
</feature>
<dbReference type="EC" id="1.6.2.4" evidence="10"/>
<dbReference type="PANTHER" id="PTHR19384:SF17">
    <property type="entry name" value="NADPH--CYTOCHROME P450 REDUCTASE"/>
    <property type="match status" value="1"/>
</dbReference>
<dbReference type="PROSITE" id="PS51384">
    <property type="entry name" value="FAD_FR"/>
    <property type="match status" value="1"/>
</dbReference>
<dbReference type="FunFam" id="3.40.50.360:FF:000009">
    <property type="entry name" value="NADPH--cytochrome P450 reductase"/>
    <property type="match status" value="1"/>
</dbReference>
<dbReference type="PANTHER" id="PTHR19384">
    <property type="entry name" value="NITRIC OXIDE SYNTHASE-RELATED"/>
    <property type="match status" value="1"/>
</dbReference>
<comment type="caution">
    <text evidence="13">The sequence shown here is derived from an EMBL/GenBank/DDBJ whole genome shotgun (WGS) entry which is preliminary data.</text>
</comment>
<comment type="similarity">
    <text evidence="10">In the C-terminal section; belongs to the flavoprotein pyridine nucleotide cytochrome reductase family.</text>
</comment>
<feature type="binding site" evidence="10">
    <location>
        <begin position="652"/>
        <end position="653"/>
    </location>
    <ligand>
        <name>NADP(+)</name>
        <dbReference type="ChEBI" id="CHEBI:58349"/>
    </ligand>
</feature>
<dbReference type="FunFam" id="1.20.990.10:FF:000001">
    <property type="entry name" value="NADPH--cytochrome P450 reductase"/>
    <property type="match status" value="1"/>
</dbReference>